<dbReference type="EMBL" id="JAYMGO010000004">
    <property type="protein sequence ID" value="KAL1275447.1"/>
    <property type="molecule type" value="Genomic_DNA"/>
</dbReference>
<keyword evidence="2" id="KW-1185">Reference proteome</keyword>
<evidence type="ECO:0000313" key="2">
    <source>
        <dbReference type="Proteomes" id="UP001558613"/>
    </source>
</evidence>
<sequence length="50" mass="5740">TERGKLWCQCRFTLLRAEVKWLLGLCVADALGTFRSEADTLFVIMTSIFE</sequence>
<comment type="caution">
    <text evidence="1">The sequence shown here is derived from an EMBL/GenBank/DDBJ whole genome shotgun (WGS) entry which is preliminary data.</text>
</comment>
<reference evidence="1 2" key="1">
    <citation type="submission" date="2023-09" db="EMBL/GenBank/DDBJ databases">
        <authorList>
            <person name="Wang M."/>
        </authorList>
    </citation>
    <scope>NUCLEOTIDE SEQUENCE [LARGE SCALE GENOMIC DNA]</scope>
    <source>
        <strain evidence="1">GT-2023</strain>
        <tissue evidence="1">Liver</tissue>
    </source>
</reference>
<feature type="non-terminal residue" evidence="1">
    <location>
        <position position="1"/>
    </location>
</feature>
<accession>A0ABR3NEQ4</accession>
<protein>
    <submittedName>
        <fullName evidence="1">Uncharacterized protein</fullName>
    </submittedName>
</protein>
<proteinExistence type="predicted"/>
<organism evidence="1 2">
    <name type="scientific">Cirrhinus molitorella</name>
    <name type="common">mud carp</name>
    <dbReference type="NCBI Taxonomy" id="172907"/>
    <lineage>
        <taxon>Eukaryota</taxon>
        <taxon>Metazoa</taxon>
        <taxon>Chordata</taxon>
        <taxon>Craniata</taxon>
        <taxon>Vertebrata</taxon>
        <taxon>Euteleostomi</taxon>
        <taxon>Actinopterygii</taxon>
        <taxon>Neopterygii</taxon>
        <taxon>Teleostei</taxon>
        <taxon>Ostariophysi</taxon>
        <taxon>Cypriniformes</taxon>
        <taxon>Cyprinidae</taxon>
        <taxon>Labeoninae</taxon>
        <taxon>Labeonini</taxon>
        <taxon>Cirrhinus</taxon>
    </lineage>
</organism>
<name>A0ABR3NEQ4_9TELE</name>
<evidence type="ECO:0000313" key="1">
    <source>
        <dbReference type="EMBL" id="KAL1275447.1"/>
    </source>
</evidence>
<dbReference type="Proteomes" id="UP001558613">
    <property type="component" value="Unassembled WGS sequence"/>
</dbReference>
<gene>
    <name evidence="1" type="ORF">QQF64_035070</name>
</gene>